<dbReference type="Proteomes" id="UP000321577">
    <property type="component" value="Unassembled WGS sequence"/>
</dbReference>
<dbReference type="EMBL" id="BKAG01000004">
    <property type="protein sequence ID" value="GEP41698.1"/>
    <property type="molecule type" value="Genomic_DNA"/>
</dbReference>
<accession>A0A512M4P8</accession>
<gene>
    <name evidence="1" type="ORF">BGE01nite_09890</name>
</gene>
<evidence type="ECO:0000313" key="2">
    <source>
        <dbReference type="Proteomes" id="UP000321577"/>
    </source>
</evidence>
<sequence length="117" mass="13383">MGRLQMNCQPECPLKTFLVLAARQAYFRKMNPEFGSLHALLKRRIQLISDHEFRDADATGHLAALQQVSELITSEHHRLKPILPGRLNHFLQQASFSKALEFIETETKAPANYPQES</sequence>
<reference evidence="1 2" key="1">
    <citation type="submission" date="2019-07" db="EMBL/GenBank/DDBJ databases">
        <title>Whole genome shotgun sequence of Brevifollis gellanilyticus NBRC 108608.</title>
        <authorList>
            <person name="Hosoyama A."/>
            <person name="Uohara A."/>
            <person name="Ohji S."/>
            <person name="Ichikawa N."/>
        </authorList>
    </citation>
    <scope>NUCLEOTIDE SEQUENCE [LARGE SCALE GENOMIC DNA]</scope>
    <source>
        <strain evidence="1 2">NBRC 108608</strain>
    </source>
</reference>
<organism evidence="1 2">
    <name type="scientific">Brevifollis gellanilyticus</name>
    <dbReference type="NCBI Taxonomy" id="748831"/>
    <lineage>
        <taxon>Bacteria</taxon>
        <taxon>Pseudomonadati</taxon>
        <taxon>Verrucomicrobiota</taxon>
        <taxon>Verrucomicrobiia</taxon>
        <taxon>Verrucomicrobiales</taxon>
        <taxon>Verrucomicrobiaceae</taxon>
    </lineage>
</organism>
<name>A0A512M4P8_9BACT</name>
<proteinExistence type="predicted"/>
<comment type="caution">
    <text evidence="1">The sequence shown here is derived from an EMBL/GenBank/DDBJ whole genome shotgun (WGS) entry which is preliminary data.</text>
</comment>
<protein>
    <submittedName>
        <fullName evidence="1">Uncharacterized protein</fullName>
    </submittedName>
</protein>
<evidence type="ECO:0000313" key="1">
    <source>
        <dbReference type="EMBL" id="GEP41698.1"/>
    </source>
</evidence>
<dbReference type="AlphaFoldDB" id="A0A512M4P8"/>
<keyword evidence="2" id="KW-1185">Reference proteome</keyword>